<evidence type="ECO:0000259" key="5">
    <source>
        <dbReference type="Pfam" id="PF00535"/>
    </source>
</evidence>
<comment type="similarity">
    <text evidence="2">Belongs to the glycosyltransferase 2 family.</text>
</comment>
<dbReference type="PANTHER" id="PTHR43179:SF12">
    <property type="entry name" value="GALACTOFURANOSYLTRANSFERASE GLFT2"/>
    <property type="match status" value="1"/>
</dbReference>
<reference evidence="6 9" key="2">
    <citation type="submission" date="2020-07" db="EMBL/GenBank/DDBJ databases">
        <title>Sequencing the genomes of 1000 actinobacteria strains.</title>
        <authorList>
            <person name="Klenk H.-P."/>
        </authorList>
    </citation>
    <scope>NUCLEOTIDE SEQUENCE [LARGE SCALE GENOMIC DNA]</scope>
    <source>
        <strain evidence="6 9">DSM 23870</strain>
    </source>
</reference>
<accession>A0A4Q2M6G5</accession>
<evidence type="ECO:0000313" key="9">
    <source>
        <dbReference type="Proteomes" id="UP000581087"/>
    </source>
</evidence>
<dbReference type="AlphaFoldDB" id="A0A4Q2M6G5"/>
<comment type="pathway">
    <text evidence="1">Cell wall biogenesis; cell wall polysaccharide biosynthesis.</text>
</comment>
<keyword evidence="4 7" id="KW-0808">Transferase</keyword>
<dbReference type="EMBL" id="SDPM01000009">
    <property type="protein sequence ID" value="RXZ85471.1"/>
    <property type="molecule type" value="Genomic_DNA"/>
</dbReference>
<dbReference type="RefSeq" id="WP_129176543.1">
    <property type="nucleotide sequence ID" value="NZ_JACCBI010000001.1"/>
</dbReference>
<name>A0A4Q2M6G5_9MICO</name>
<gene>
    <name evidence="6" type="ORF">BJ972_000192</name>
    <name evidence="7" type="ORF">ESP50_14800</name>
</gene>
<dbReference type="EMBL" id="JACCBI010000001">
    <property type="protein sequence ID" value="NYD65673.1"/>
    <property type="molecule type" value="Genomic_DNA"/>
</dbReference>
<evidence type="ECO:0000256" key="3">
    <source>
        <dbReference type="ARBA" id="ARBA00022676"/>
    </source>
</evidence>
<dbReference type="Pfam" id="PF00535">
    <property type="entry name" value="Glycos_transf_2"/>
    <property type="match status" value="1"/>
</dbReference>
<evidence type="ECO:0000313" key="6">
    <source>
        <dbReference type="EMBL" id="NYD65673.1"/>
    </source>
</evidence>
<organism evidence="7 8">
    <name type="scientific">Agromyces atrinae</name>
    <dbReference type="NCBI Taxonomy" id="592376"/>
    <lineage>
        <taxon>Bacteria</taxon>
        <taxon>Bacillati</taxon>
        <taxon>Actinomycetota</taxon>
        <taxon>Actinomycetes</taxon>
        <taxon>Micrococcales</taxon>
        <taxon>Microbacteriaceae</taxon>
        <taxon>Agromyces</taxon>
    </lineage>
</organism>
<evidence type="ECO:0000313" key="7">
    <source>
        <dbReference type="EMBL" id="RXZ85471.1"/>
    </source>
</evidence>
<dbReference type="Proteomes" id="UP000292686">
    <property type="component" value="Unassembled WGS sequence"/>
</dbReference>
<protein>
    <submittedName>
        <fullName evidence="7">Glycosyltransferase</fullName>
    </submittedName>
    <submittedName>
        <fullName evidence="6">Rhamnosyltransferase</fullName>
        <ecNumber evidence="6">2.4.1.-</ecNumber>
    </submittedName>
</protein>
<dbReference type="Proteomes" id="UP000581087">
    <property type="component" value="Unassembled WGS sequence"/>
</dbReference>
<dbReference type="InterPro" id="IPR001173">
    <property type="entry name" value="Glyco_trans_2-like"/>
</dbReference>
<feature type="domain" description="Glycosyltransferase 2-like" evidence="5">
    <location>
        <begin position="13"/>
        <end position="117"/>
    </location>
</feature>
<dbReference type="GO" id="GO:0016757">
    <property type="term" value="F:glycosyltransferase activity"/>
    <property type="evidence" value="ECO:0007669"/>
    <property type="project" value="UniProtKB-KW"/>
</dbReference>
<dbReference type="EC" id="2.4.1.-" evidence="6"/>
<evidence type="ECO:0000256" key="2">
    <source>
        <dbReference type="ARBA" id="ARBA00006739"/>
    </source>
</evidence>
<sequence>MSSAPPLRPVVAVIPVFNAPDDLADRLVEIAAQVERIVLVDDGTHSLSESPLASSDGIDLVELDHNGGIARALNVGIRRAIAGGAASILTLDQDSALDPDYVDAALGTIEAARASGARVAFAVPAIVGGAPILRGRGANGEEIAFDPIQSGAVIPVDVIETVGGFAEALFIDAVDSDFTLRARSAGYEVVIIEGTAMGHALGDLVPITFFGRALVLGGRPRHVIYHSPFRTYYMVRNSIYLVQAHGRGNVAWHAKRWSKLGSMIVAAIILAPGRGQQVRAAQLGLRDGLQKHFGKVKPATLARIANRRRASNRA</sequence>
<dbReference type="InterPro" id="IPR029044">
    <property type="entry name" value="Nucleotide-diphossugar_trans"/>
</dbReference>
<dbReference type="SUPFAM" id="SSF53448">
    <property type="entry name" value="Nucleotide-diphospho-sugar transferases"/>
    <property type="match status" value="1"/>
</dbReference>
<evidence type="ECO:0000256" key="4">
    <source>
        <dbReference type="ARBA" id="ARBA00022679"/>
    </source>
</evidence>
<keyword evidence="8" id="KW-1185">Reference proteome</keyword>
<dbReference type="OrthoDB" id="9771846at2"/>
<evidence type="ECO:0000313" key="8">
    <source>
        <dbReference type="Proteomes" id="UP000292686"/>
    </source>
</evidence>
<dbReference type="Gene3D" id="3.90.550.10">
    <property type="entry name" value="Spore Coat Polysaccharide Biosynthesis Protein SpsA, Chain A"/>
    <property type="match status" value="1"/>
</dbReference>
<evidence type="ECO:0000256" key="1">
    <source>
        <dbReference type="ARBA" id="ARBA00004776"/>
    </source>
</evidence>
<proteinExistence type="inferred from homology"/>
<dbReference type="PANTHER" id="PTHR43179">
    <property type="entry name" value="RHAMNOSYLTRANSFERASE WBBL"/>
    <property type="match status" value="1"/>
</dbReference>
<reference evidence="7 8" key="1">
    <citation type="submission" date="2019-01" db="EMBL/GenBank/DDBJ databases">
        <title>Agromyces.</title>
        <authorList>
            <person name="Li J."/>
        </authorList>
    </citation>
    <scope>NUCLEOTIDE SEQUENCE [LARGE SCALE GENOMIC DNA]</scope>
    <source>
        <strain evidence="7 8">DSM 23870</strain>
    </source>
</reference>
<comment type="caution">
    <text evidence="7">The sequence shown here is derived from an EMBL/GenBank/DDBJ whole genome shotgun (WGS) entry which is preliminary data.</text>
</comment>
<keyword evidence="3 6" id="KW-0328">Glycosyltransferase</keyword>